<dbReference type="CDD" id="cd17359">
    <property type="entry name" value="MFS_XylE_like"/>
    <property type="match status" value="1"/>
</dbReference>
<dbReference type="InterPro" id="IPR005828">
    <property type="entry name" value="MFS_sugar_transport-like"/>
</dbReference>
<keyword evidence="7 10" id="KW-1133">Transmembrane helix</keyword>
<dbReference type="PROSITE" id="PS50850">
    <property type="entry name" value="MFS"/>
    <property type="match status" value="1"/>
</dbReference>
<proteinExistence type="inferred from homology"/>
<dbReference type="PANTHER" id="PTHR48020:SF12">
    <property type="entry name" value="PROTON MYO-INOSITOL COTRANSPORTER"/>
    <property type="match status" value="1"/>
</dbReference>
<evidence type="ECO:0000256" key="7">
    <source>
        <dbReference type="ARBA" id="ARBA00022989"/>
    </source>
</evidence>
<dbReference type="InterPro" id="IPR003663">
    <property type="entry name" value="Sugar/inositol_transpt"/>
</dbReference>
<name>A0A9X2Y265_9BACT</name>
<dbReference type="Proteomes" id="UP001155483">
    <property type="component" value="Unassembled WGS sequence"/>
</dbReference>
<comment type="similarity">
    <text evidence="2 9">Belongs to the major facilitator superfamily. Sugar transporter (TC 2.A.1.1) family.</text>
</comment>
<dbReference type="InterPro" id="IPR047984">
    <property type="entry name" value="XylE-like"/>
</dbReference>
<dbReference type="Gene3D" id="1.20.1250.20">
    <property type="entry name" value="MFS general substrate transporter like domains"/>
    <property type="match status" value="2"/>
</dbReference>
<dbReference type="NCBIfam" id="TIGR00879">
    <property type="entry name" value="SP"/>
    <property type="match status" value="1"/>
</dbReference>
<feature type="transmembrane region" description="Helical" evidence="10">
    <location>
        <begin position="304"/>
        <end position="326"/>
    </location>
</feature>
<keyword evidence="6 10" id="KW-0812">Transmembrane</keyword>
<keyword evidence="5" id="KW-0762">Sugar transport</keyword>
<evidence type="ECO:0000256" key="4">
    <source>
        <dbReference type="ARBA" id="ARBA00022475"/>
    </source>
</evidence>
<evidence type="ECO:0000259" key="11">
    <source>
        <dbReference type="PROSITE" id="PS50850"/>
    </source>
</evidence>
<feature type="transmembrane region" description="Helical" evidence="10">
    <location>
        <begin position="266"/>
        <end position="289"/>
    </location>
</feature>
<evidence type="ECO:0000256" key="3">
    <source>
        <dbReference type="ARBA" id="ARBA00022448"/>
    </source>
</evidence>
<feature type="transmembrane region" description="Helical" evidence="10">
    <location>
        <begin position="333"/>
        <end position="355"/>
    </location>
</feature>
<keyword evidence="3 9" id="KW-0813">Transport</keyword>
<dbReference type="InterPro" id="IPR036259">
    <property type="entry name" value="MFS_trans_sf"/>
</dbReference>
<organism evidence="12 13">
    <name type="scientific">Paraflavisolibacter caeni</name>
    <dbReference type="NCBI Taxonomy" id="2982496"/>
    <lineage>
        <taxon>Bacteria</taxon>
        <taxon>Pseudomonadati</taxon>
        <taxon>Bacteroidota</taxon>
        <taxon>Chitinophagia</taxon>
        <taxon>Chitinophagales</taxon>
        <taxon>Chitinophagaceae</taxon>
        <taxon>Paraflavisolibacter</taxon>
    </lineage>
</organism>
<reference evidence="12" key="1">
    <citation type="submission" date="2022-09" db="EMBL/GenBank/DDBJ databases">
        <authorList>
            <person name="Yuan C."/>
            <person name="Ke Z."/>
        </authorList>
    </citation>
    <scope>NUCLEOTIDE SEQUENCE</scope>
    <source>
        <strain evidence="12">LB-8</strain>
    </source>
</reference>
<protein>
    <submittedName>
        <fullName evidence="12">Sugar porter family MFS transporter</fullName>
    </submittedName>
</protein>
<dbReference type="PANTHER" id="PTHR48020">
    <property type="entry name" value="PROTON MYO-INOSITOL COTRANSPORTER"/>
    <property type="match status" value="1"/>
</dbReference>
<keyword evidence="4" id="KW-1003">Cell membrane</keyword>
<comment type="caution">
    <text evidence="12">The sequence shown here is derived from an EMBL/GenBank/DDBJ whole genome shotgun (WGS) entry which is preliminary data.</text>
</comment>
<feature type="transmembrane region" description="Helical" evidence="10">
    <location>
        <begin position="361"/>
        <end position="384"/>
    </location>
</feature>
<feature type="transmembrane region" description="Helical" evidence="10">
    <location>
        <begin position="186"/>
        <end position="207"/>
    </location>
</feature>
<keyword evidence="13" id="KW-1185">Reference proteome</keyword>
<accession>A0A9X2Y265</accession>
<evidence type="ECO:0000313" key="12">
    <source>
        <dbReference type="EMBL" id="MCU7552243.1"/>
    </source>
</evidence>
<feature type="transmembrane region" description="Helical" evidence="10">
    <location>
        <begin position="156"/>
        <end position="174"/>
    </location>
</feature>
<evidence type="ECO:0000256" key="1">
    <source>
        <dbReference type="ARBA" id="ARBA00004651"/>
    </source>
</evidence>
<feature type="transmembrane region" description="Helical" evidence="10">
    <location>
        <begin position="425"/>
        <end position="445"/>
    </location>
</feature>
<feature type="transmembrane region" description="Helical" evidence="10">
    <location>
        <begin position="396"/>
        <end position="419"/>
    </location>
</feature>
<dbReference type="InterPro" id="IPR050814">
    <property type="entry name" value="Myo-inositol_Transporter"/>
</dbReference>
<feature type="transmembrane region" description="Helical" evidence="10">
    <location>
        <begin position="28"/>
        <end position="50"/>
    </location>
</feature>
<reference evidence="12" key="2">
    <citation type="submission" date="2023-04" db="EMBL/GenBank/DDBJ databases">
        <title>Paracnuella aquatica gen. nov., sp. nov., a member of the family Chitinophagaceae isolated from a hot spring.</title>
        <authorList>
            <person name="Wang C."/>
        </authorList>
    </citation>
    <scope>NUCLEOTIDE SEQUENCE</scope>
    <source>
        <strain evidence="12">LB-8</strain>
    </source>
</reference>
<dbReference type="RefSeq" id="WP_279299679.1">
    <property type="nucleotide sequence ID" value="NZ_JAOTIF010000030.1"/>
</dbReference>
<feature type="transmembrane region" description="Helical" evidence="10">
    <location>
        <begin position="121"/>
        <end position="144"/>
    </location>
</feature>
<evidence type="ECO:0000256" key="2">
    <source>
        <dbReference type="ARBA" id="ARBA00010992"/>
    </source>
</evidence>
<evidence type="ECO:0000256" key="10">
    <source>
        <dbReference type="SAM" id="Phobius"/>
    </source>
</evidence>
<dbReference type="EMBL" id="JAOTIF010000030">
    <property type="protein sequence ID" value="MCU7552243.1"/>
    <property type="molecule type" value="Genomic_DNA"/>
</dbReference>
<dbReference type="SUPFAM" id="SSF103473">
    <property type="entry name" value="MFS general substrate transporter"/>
    <property type="match status" value="1"/>
</dbReference>
<evidence type="ECO:0000256" key="9">
    <source>
        <dbReference type="RuleBase" id="RU003346"/>
    </source>
</evidence>
<evidence type="ECO:0000256" key="6">
    <source>
        <dbReference type="ARBA" id="ARBA00022692"/>
    </source>
</evidence>
<dbReference type="FunFam" id="1.20.1250.20:FF:000122">
    <property type="entry name" value="D-xylose transporter XylE"/>
    <property type="match status" value="1"/>
</dbReference>
<keyword evidence="8 10" id="KW-0472">Membrane</keyword>
<dbReference type="PROSITE" id="PS00216">
    <property type="entry name" value="SUGAR_TRANSPORT_1"/>
    <property type="match status" value="2"/>
</dbReference>
<gene>
    <name evidence="12" type="ORF">OCK74_24200</name>
</gene>
<comment type="subcellular location">
    <subcellularLocation>
        <location evidence="1">Cell membrane</location>
        <topology evidence="1">Multi-pass membrane protein</topology>
    </subcellularLocation>
</comment>
<dbReference type="PRINTS" id="PR00171">
    <property type="entry name" value="SUGRTRNSPORT"/>
</dbReference>
<dbReference type="InterPro" id="IPR020846">
    <property type="entry name" value="MFS_dom"/>
</dbReference>
<dbReference type="GO" id="GO:0005886">
    <property type="term" value="C:plasma membrane"/>
    <property type="evidence" value="ECO:0007669"/>
    <property type="project" value="UniProtKB-SubCell"/>
</dbReference>
<sequence>MENLLVSTKSFQESIPESLPQKSINKNFITMVSFVAALGGLLFGFDTAIISGTIPYISTYFGLDEYMLGWSMSSILIGCAAGALLAGYCADRFGRRFTLIICAILFALSGIGAGMSTQLYVFILFRLIGGLGVGAAAMVSPMYIAEIAPAKVRGRLVACYQLAIVVGILVAYFVNYFLDDVGTNNWRWMFASQTLPSLLFLLLLLLVPETPRWLLKKGRKNEAKEILAKTSDGASVEEELAIIENSFHHEKRIALKQVFSKTYRPVLLVGIMVAIFQQVTGINSIIYYAPSIFKETGIDSSSSLLQTIIIGVVNIASTFVAIGLVDKVGRKKLLLIGSILMGISLVALGLCFHYSYYDNYIVLIFMLLYVASFGSTLGAVVWVYLSEIFPNLIRSLALSVATLALWLADFVVTLTFPILTKHLGTSYTMFCYAFLCAVAFVFMFFKIKETKGRSLEELETLFTS</sequence>
<feature type="transmembrane region" description="Helical" evidence="10">
    <location>
        <begin position="97"/>
        <end position="115"/>
    </location>
</feature>
<dbReference type="AlphaFoldDB" id="A0A9X2Y265"/>
<evidence type="ECO:0000256" key="5">
    <source>
        <dbReference type="ARBA" id="ARBA00022597"/>
    </source>
</evidence>
<dbReference type="PROSITE" id="PS00217">
    <property type="entry name" value="SUGAR_TRANSPORT_2"/>
    <property type="match status" value="1"/>
</dbReference>
<evidence type="ECO:0000256" key="8">
    <source>
        <dbReference type="ARBA" id="ARBA00023136"/>
    </source>
</evidence>
<feature type="transmembrane region" description="Helical" evidence="10">
    <location>
        <begin position="70"/>
        <end position="90"/>
    </location>
</feature>
<evidence type="ECO:0000313" key="13">
    <source>
        <dbReference type="Proteomes" id="UP001155483"/>
    </source>
</evidence>
<dbReference type="GO" id="GO:0022857">
    <property type="term" value="F:transmembrane transporter activity"/>
    <property type="evidence" value="ECO:0007669"/>
    <property type="project" value="InterPro"/>
</dbReference>
<dbReference type="Pfam" id="PF00083">
    <property type="entry name" value="Sugar_tr"/>
    <property type="match status" value="1"/>
</dbReference>
<dbReference type="InterPro" id="IPR005829">
    <property type="entry name" value="Sugar_transporter_CS"/>
</dbReference>
<feature type="domain" description="Major facilitator superfamily (MFS) profile" evidence="11">
    <location>
        <begin position="32"/>
        <end position="451"/>
    </location>
</feature>